<protein>
    <submittedName>
        <fullName evidence="2">Uncharacterized protein</fullName>
    </submittedName>
</protein>
<keyword evidence="1" id="KW-0732">Signal</keyword>
<dbReference type="AlphaFoldDB" id="A0A4S2H540"/>
<evidence type="ECO:0000256" key="1">
    <source>
        <dbReference type="SAM" id="SignalP"/>
    </source>
</evidence>
<gene>
    <name evidence="2" type="ORF">E5163_05315</name>
</gene>
<evidence type="ECO:0000313" key="3">
    <source>
        <dbReference type="Proteomes" id="UP000308054"/>
    </source>
</evidence>
<dbReference type="OrthoDB" id="8206526at2"/>
<proteinExistence type="predicted"/>
<dbReference type="EMBL" id="SRXW01000001">
    <property type="protein sequence ID" value="TGY90541.1"/>
    <property type="molecule type" value="Genomic_DNA"/>
</dbReference>
<dbReference type="PROSITE" id="PS51257">
    <property type="entry name" value="PROKAR_LIPOPROTEIN"/>
    <property type="match status" value="1"/>
</dbReference>
<dbReference type="RefSeq" id="WP_135995039.1">
    <property type="nucleotide sequence ID" value="NZ_CP071057.1"/>
</dbReference>
<sequence length="115" mass="12166">MRIWLAGMSGLAGTVLAGCLNAPGDGDGYYLGLVSVTRDRIHTDRAPIDVRETHVLGAWLEPARGSGVGFRHARLLVIPDTCSLVVIAEDARIAADILDLAEKADINGDRLCVTG</sequence>
<keyword evidence="3" id="KW-1185">Reference proteome</keyword>
<organism evidence="2 3">
    <name type="scientific">Marinicauda algicola</name>
    <dbReference type="NCBI Taxonomy" id="2029849"/>
    <lineage>
        <taxon>Bacteria</taxon>
        <taxon>Pseudomonadati</taxon>
        <taxon>Pseudomonadota</taxon>
        <taxon>Alphaproteobacteria</taxon>
        <taxon>Maricaulales</taxon>
        <taxon>Maricaulaceae</taxon>
        <taxon>Marinicauda</taxon>
    </lineage>
</organism>
<feature type="chain" id="PRO_5020773338" evidence="1">
    <location>
        <begin position="18"/>
        <end position="115"/>
    </location>
</feature>
<evidence type="ECO:0000313" key="2">
    <source>
        <dbReference type="EMBL" id="TGY90541.1"/>
    </source>
</evidence>
<reference evidence="2 3" key="1">
    <citation type="journal article" date="2017" name="Int. J. Syst. Evol. Microbiol.">
        <title>Marinicauda algicola sp. nov., isolated from a marine red alga Rhodosorus marinus.</title>
        <authorList>
            <person name="Jeong S.E."/>
            <person name="Jeon S.H."/>
            <person name="Chun B.H."/>
            <person name="Kim D.W."/>
            <person name="Jeon C.O."/>
        </authorList>
    </citation>
    <scope>NUCLEOTIDE SEQUENCE [LARGE SCALE GENOMIC DNA]</scope>
    <source>
        <strain evidence="2 3">JCM 31718</strain>
    </source>
</reference>
<feature type="signal peptide" evidence="1">
    <location>
        <begin position="1"/>
        <end position="17"/>
    </location>
</feature>
<comment type="caution">
    <text evidence="2">The sequence shown here is derived from an EMBL/GenBank/DDBJ whole genome shotgun (WGS) entry which is preliminary data.</text>
</comment>
<accession>A0A4S2H540</accession>
<name>A0A4S2H540_9PROT</name>
<dbReference type="Proteomes" id="UP000308054">
    <property type="component" value="Unassembled WGS sequence"/>
</dbReference>